<evidence type="ECO:0000313" key="4">
    <source>
        <dbReference type="EMBL" id="SEF74841.1"/>
    </source>
</evidence>
<keyword evidence="3" id="KW-0472">Membrane</keyword>
<keyword evidence="2 3" id="KW-1133">Transmembrane helix</keyword>
<reference evidence="5" key="1">
    <citation type="submission" date="2016-10" db="EMBL/GenBank/DDBJ databases">
        <authorList>
            <person name="Varghese N."/>
            <person name="Submissions S."/>
        </authorList>
    </citation>
    <scope>NUCLEOTIDE SEQUENCE [LARGE SCALE GENOMIC DNA]</scope>
    <source>
        <strain evidence="5">DSM 5463</strain>
    </source>
</reference>
<feature type="transmembrane region" description="Helical" evidence="3">
    <location>
        <begin position="129"/>
        <end position="155"/>
    </location>
</feature>
<dbReference type="EMBL" id="FNUK01000009">
    <property type="protein sequence ID" value="SEF74841.1"/>
    <property type="molecule type" value="Genomic_DNA"/>
</dbReference>
<dbReference type="GO" id="GO:0016020">
    <property type="term" value="C:membrane"/>
    <property type="evidence" value="ECO:0007669"/>
    <property type="project" value="InterPro"/>
</dbReference>
<feature type="transmembrane region" description="Helical" evidence="3">
    <location>
        <begin position="103"/>
        <end position="123"/>
    </location>
</feature>
<dbReference type="Proteomes" id="UP000242850">
    <property type="component" value="Unassembled WGS sequence"/>
</dbReference>
<gene>
    <name evidence="4" type="ORF">SAMN05660865_00922</name>
</gene>
<proteinExistence type="predicted"/>
<dbReference type="RefSeq" id="WP_103895904.1">
    <property type="nucleotide sequence ID" value="NZ_FNUK01000009.1"/>
</dbReference>
<dbReference type="PANTHER" id="PTHR37815">
    <property type="entry name" value="UPF0397 PROTEIN BC_2624-RELATED"/>
    <property type="match status" value="1"/>
</dbReference>
<keyword evidence="1 3" id="KW-0812">Transmembrane</keyword>
<dbReference type="PANTHER" id="PTHR37815:SF3">
    <property type="entry name" value="UPF0397 PROTEIN SPR0429"/>
    <property type="match status" value="1"/>
</dbReference>
<evidence type="ECO:0000313" key="5">
    <source>
        <dbReference type="Proteomes" id="UP000242850"/>
    </source>
</evidence>
<organism evidence="4 5">
    <name type="scientific">Caloramator fervidus</name>
    <dbReference type="NCBI Taxonomy" id="29344"/>
    <lineage>
        <taxon>Bacteria</taxon>
        <taxon>Bacillati</taxon>
        <taxon>Bacillota</taxon>
        <taxon>Clostridia</taxon>
        <taxon>Eubacteriales</taxon>
        <taxon>Clostridiaceae</taxon>
        <taxon>Caloramator</taxon>
    </lineage>
</organism>
<accession>A0A1H5UKC4</accession>
<dbReference type="Pfam" id="PF07155">
    <property type="entry name" value="ECF-ribofla_trS"/>
    <property type="match status" value="1"/>
</dbReference>
<keyword evidence="5" id="KW-1185">Reference proteome</keyword>
<dbReference type="InterPro" id="IPR009825">
    <property type="entry name" value="ECF_substrate-spec-like"/>
</dbReference>
<dbReference type="AlphaFoldDB" id="A0A1H5UKC4"/>
<protein>
    <submittedName>
        <fullName evidence="4">Uncharacterized membrane protein</fullName>
    </submittedName>
</protein>
<dbReference type="OrthoDB" id="411368at2"/>
<evidence type="ECO:0000256" key="2">
    <source>
        <dbReference type="ARBA" id="ARBA00022989"/>
    </source>
</evidence>
<feature type="transmembrane region" description="Helical" evidence="3">
    <location>
        <begin position="9"/>
        <end position="28"/>
    </location>
</feature>
<dbReference type="Gene3D" id="1.10.1760.20">
    <property type="match status" value="1"/>
</dbReference>
<sequence length="164" mass="17974">MKDEKLKNIIYSGLGIALVFVATIAIKIPYVKGYINFGDIFIFIISSIFGDKIGFISGGLGSALADISLGYNIYAPATFVIKGLEGFISGVLYNKSRESSNTFLYYFSYIIAGLWMVLGYFIYETLIYGYLTATAAIFGNLVQGLASALVAIILIRPIKMLLNR</sequence>
<evidence type="ECO:0000256" key="3">
    <source>
        <dbReference type="SAM" id="Phobius"/>
    </source>
</evidence>
<evidence type="ECO:0000256" key="1">
    <source>
        <dbReference type="ARBA" id="ARBA00022692"/>
    </source>
</evidence>
<name>A0A1H5UKC4_9CLOT</name>